<sequence length="136" mass="15228">MITTTFDEWLARWKRTGPKASGLIFDWCVSTAQADVEPRVRIAQFGDGYAQRRPAGINTQDQMWSVGLTNLTASKAEAVLAFLSARNGVDVFNWTPPRTATTLDVICPSWSWTYGDMLVDGERTMNVNAKFQQVHV</sequence>
<protein>
    <recommendedName>
        <fullName evidence="3">Phage tail protein</fullName>
    </recommendedName>
</protein>
<proteinExistence type="predicted"/>
<name>A0A6J5DWD4_9BURK</name>
<evidence type="ECO:0008006" key="3">
    <source>
        <dbReference type="Google" id="ProtNLM"/>
    </source>
</evidence>
<dbReference type="Proteomes" id="UP000494363">
    <property type="component" value="Unassembled WGS sequence"/>
</dbReference>
<evidence type="ECO:0000313" key="1">
    <source>
        <dbReference type="EMBL" id="CAB3758600.1"/>
    </source>
</evidence>
<dbReference type="Pfam" id="PF05939">
    <property type="entry name" value="Phage_min_tail"/>
    <property type="match status" value="1"/>
</dbReference>
<gene>
    <name evidence="1" type="ORF">LMG29542_03383</name>
</gene>
<reference evidence="1 2" key="1">
    <citation type="submission" date="2020-04" db="EMBL/GenBank/DDBJ databases">
        <authorList>
            <person name="De Canck E."/>
        </authorList>
    </citation>
    <scope>NUCLEOTIDE SEQUENCE [LARGE SCALE GENOMIC DNA]</scope>
    <source>
        <strain evidence="1 2">LMG 29542</strain>
    </source>
</reference>
<dbReference type="EMBL" id="CADIKH010000014">
    <property type="protein sequence ID" value="CAB3758600.1"/>
    <property type="molecule type" value="Genomic_DNA"/>
</dbReference>
<dbReference type="AlphaFoldDB" id="A0A6J5DWD4"/>
<dbReference type="InterPro" id="IPR010265">
    <property type="entry name" value="Phage_lambda_TipM"/>
</dbReference>
<accession>A0A6J5DWD4</accession>
<dbReference type="RefSeq" id="WP_175227605.1">
    <property type="nucleotide sequence ID" value="NZ_CADIKH010000014.1"/>
</dbReference>
<organism evidence="1 2">
    <name type="scientific">Paraburkholderia humisilvae</name>
    <dbReference type="NCBI Taxonomy" id="627669"/>
    <lineage>
        <taxon>Bacteria</taxon>
        <taxon>Pseudomonadati</taxon>
        <taxon>Pseudomonadota</taxon>
        <taxon>Betaproteobacteria</taxon>
        <taxon>Burkholderiales</taxon>
        <taxon>Burkholderiaceae</taxon>
        <taxon>Paraburkholderia</taxon>
    </lineage>
</organism>
<evidence type="ECO:0000313" key="2">
    <source>
        <dbReference type="Proteomes" id="UP000494363"/>
    </source>
</evidence>
<keyword evidence="2" id="KW-1185">Reference proteome</keyword>